<protein>
    <submittedName>
        <fullName evidence="1">Uncharacterized protein</fullName>
    </submittedName>
</protein>
<reference evidence="1 2" key="1">
    <citation type="submission" date="2024-08" db="EMBL/GenBank/DDBJ databases">
        <title>Two novel Cytobacillus novel species.</title>
        <authorList>
            <person name="Liu G."/>
        </authorList>
    </citation>
    <scope>NUCLEOTIDE SEQUENCE [LARGE SCALE GENOMIC DNA]</scope>
    <source>
        <strain evidence="1 2">FJAT-53684</strain>
    </source>
</reference>
<dbReference type="RefSeq" id="WP_389214031.1">
    <property type="nucleotide sequence ID" value="NZ_JBIACJ010000001.1"/>
</dbReference>
<evidence type="ECO:0000313" key="2">
    <source>
        <dbReference type="Proteomes" id="UP001601058"/>
    </source>
</evidence>
<comment type="caution">
    <text evidence="1">The sequence shown here is derived from an EMBL/GenBank/DDBJ whole genome shotgun (WGS) entry which is preliminary data.</text>
</comment>
<name>A0ABW6JSQ9_9BACI</name>
<sequence length="54" mass="6707">MQVEFSPMVKWLLMNQSEDKVRIKYMKHSWLLPVISERPPYYTNPRYEPYYPLL</sequence>
<gene>
    <name evidence="1" type="ORF">ACFYKT_00775</name>
</gene>
<organism evidence="1 2">
    <name type="scientific">Cytobacillus mangrovibacter</name>
    <dbReference type="NCBI Taxonomy" id="3299024"/>
    <lineage>
        <taxon>Bacteria</taxon>
        <taxon>Bacillati</taxon>
        <taxon>Bacillota</taxon>
        <taxon>Bacilli</taxon>
        <taxon>Bacillales</taxon>
        <taxon>Bacillaceae</taxon>
        <taxon>Cytobacillus</taxon>
    </lineage>
</organism>
<proteinExistence type="predicted"/>
<evidence type="ECO:0000313" key="1">
    <source>
        <dbReference type="EMBL" id="MFE8694886.1"/>
    </source>
</evidence>
<dbReference type="Proteomes" id="UP001601058">
    <property type="component" value="Unassembled WGS sequence"/>
</dbReference>
<keyword evidence="2" id="KW-1185">Reference proteome</keyword>
<accession>A0ABW6JSQ9</accession>
<dbReference type="EMBL" id="JBIACJ010000001">
    <property type="protein sequence ID" value="MFE8694886.1"/>
    <property type="molecule type" value="Genomic_DNA"/>
</dbReference>